<gene>
    <name evidence="4" type="primary">mRpL10</name>
    <name evidence="4" type="ORF">g.32299</name>
</gene>
<proteinExistence type="inferred from homology"/>
<evidence type="ECO:0000256" key="2">
    <source>
        <dbReference type="ARBA" id="ARBA00035707"/>
    </source>
</evidence>
<dbReference type="InterPro" id="IPR043141">
    <property type="entry name" value="Ribosomal_uL10-like_sf"/>
</dbReference>
<sequence length="288" mass="33051">RKRTNRVSVSVNKDAASLGGGKIIATSLDNIKKERKRGKMSLITTKVFRCVQRSLVIEQRRYKSKINIQKPRKPFYTRGVFNEFVTPFWPAPRERAPLWELCGNVKKAQKKIAEPHPYEMILAKECLNWYNNSRMIAFLHKNSIKAEDELDLRIALKRENMCLKYWEEKISTFALTGTPYEAVLPLFCSRGVIIFGPEPNVEKLRKCIKQWPQYILMAGILDGRLLNVNDFLKYGSMDITSARTQLVQTLQSAAGANLCRQLTHHQETLVTRLGQIGKGETKDPLPET</sequence>
<dbReference type="EMBL" id="GBYB01002062">
    <property type="protein sequence ID" value="JAG71829.1"/>
    <property type="molecule type" value="Transcribed_RNA"/>
</dbReference>
<protein>
    <recommendedName>
        <fullName evidence="2">Large ribosomal subunit protein uL10m</fullName>
    </recommendedName>
    <alternativeName>
        <fullName evidence="3">39S ribosomal protein L10, mitochondrial</fullName>
    </alternativeName>
</protein>
<evidence type="ECO:0000313" key="4">
    <source>
        <dbReference type="EMBL" id="JAG71829.1"/>
    </source>
</evidence>
<feature type="non-terminal residue" evidence="4">
    <location>
        <position position="1"/>
    </location>
</feature>
<evidence type="ECO:0000256" key="3">
    <source>
        <dbReference type="ARBA" id="ARBA00035716"/>
    </source>
</evidence>
<dbReference type="AlphaFoldDB" id="A0A0C9QN26"/>
<name>A0A0C9QN26_9HYME</name>
<dbReference type="Gene3D" id="3.30.70.1730">
    <property type="match status" value="1"/>
</dbReference>
<comment type="similarity">
    <text evidence="1">Belongs to the universal ribosomal protein uL10 family.</text>
</comment>
<reference evidence="4" key="1">
    <citation type="submission" date="2015-01" db="EMBL/GenBank/DDBJ databases">
        <title>Transcriptome Assembly of Fopius arisanus.</title>
        <authorList>
            <person name="Geib S."/>
        </authorList>
    </citation>
    <scope>NUCLEOTIDE SEQUENCE</scope>
</reference>
<evidence type="ECO:0000256" key="1">
    <source>
        <dbReference type="ARBA" id="ARBA00008889"/>
    </source>
</evidence>
<dbReference type="SUPFAM" id="SSF160369">
    <property type="entry name" value="Ribosomal protein L10-like"/>
    <property type="match status" value="1"/>
</dbReference>
<organism evidence="4">
    <name type="scientific">Fopius arisanus</name>
    <dbReference type="NCBI Taxonomy" id="64838"/>
    <lineage>
        <taxon>Eukaryota</taxon>
        <taxon>Metazoa</taxon>
        <taxon>Ecdysozoa</taxon>
        <taxon>Arthropoda</taxon>
        <taxon>Hexapoda</taxon>
        <taxon>Insecta</taxon>
        <taxon>Pterygota</taxon>
        <taxon>Neoptera</taxon>
        <taxon>Endopterygota</taxon>
        <taxon>Hymenoptera</taxon>
        <taxon>Apocrita</taxon>
        <taxon>Ichneumonoidea</taxon>
        <taxon>Braconidae</taxon>
        <taxon>Opiinae</taxon>
        <taxon>Fopius</taxon>
    </lineage>
</organism>
<dbReference type="InterPro" id="IPR047865">
    <property type="entry name" value="Ribosomal_uL10_bac_type"/>
</dbReference>
<dbReference type="PANTHER" id="PTHR11560">
    <property type="entry name" value="39S RIBOSOMAL PROTEIN L10, MITOCHONDRIAL"/>
    <property type="match status" value="1"/>
</dbReference>
<accession>A0A0C9QN26</accession>